<keyword evidence="1" id="KW-0732">Signal</keyword>
<reference evidence="2 3" key="1">
    <citation type="journal article" date="2012" name="J. Bacteriol.">
        <title>Complete Genome Sequence of Rahnella aquatilis CIP 78.65.</title>
        <authorList>
            <person name="Martinez R.J."/>
            <person name="Bruce D."/>
            <person name="Detter C."/>
            <person name="Goodwin L.A."/>
            <person name="Han J."/>
            <person name="Han C.S."/>
            <person name="Held B."/>
            <person name="Land M.L."/>
            <person name="Mikhailova N."/>
            <person name="Nolan M."/>
            <person name="Pennacchio L."/>
            <person name="Pitluck S."/>
            <person name="Tapia R."/>
            <person name="Woyke T."/>
            <person name="Sobecky P.A."/>
        </authorList>
    </citation>
    <scope>NUCLEOTIDE SEQUENCE [LARGE SCALE GENOMIC DNA]</scope>
    <source>
        <strain evidence="3">ATCC 33071 / DSM 4594 / JCM 1683 / NBRC 105701 / NCIMB 13365 / CIP 78.65</strain>
        <plasmid evidence="2">pRahaq201</plasmid>
    </source>
</reference>
<gene>
    <name evidence="2" type="ordered locus">Rahaq2_4570</name>
</gene>
<protein>
    <recommendedName>
        <fullName evidence="4">SH3 domain-containing protein</fullName>
    </recommendedName>
</protein>
<keyword evidence="3" id="KW-1185">Reference proteome</keyword>
<sequence>MLKIILSSILLMVFQFSYAANSPVSYGYDKDHKQIYAKIGSDKKTLYFEENYTGNPIVMFSFFNGNPSIVLSGRSVNDYTAYATLNYINDTFSIDCIYIDMKSKENGISSKNGICGLDKKITDEYQDVIEGFVEDKGNRINNIETSYVINGGTKKLPILIFRNNDNFLYQLYKNKNDFLNDKYSILSISNKTTCQSYEGTVWVVENFSNKGLPQVLNEITKNGVVFLEDAITNSHRPSEEGSCQSFQMFSVKSEKSFFYNENNEIKKSYLVHGDFVNLLNMSEGEKWCEISYLNKANKKVNGRVLCATLKL</sequence>
<evidence type="ECO:0000256" key="1">
    <source>
        <dbReference type="SAM" id="SignalP"/>
    </source>
</evidence>
<dbReference type="eggNOG" id="ENOG502ZMZQ">
    <property type="taxonomic scope" value="Bacteria"/>
</dbReference>
<dbReference type="OrthoDB" id="6621280at2"/>
<feature type="signal peptide" evidence="1">
    <location>
        <begin position="1"/>
        <end position="19"/>
    </location>
</feature>
<dbReference type="Proteomes" id="UP000009010">
    <property type="component" value="Plasmid pRahaq201"/>
</dbReference>
<dbReference type="KEGG" id="raq:Rahaq2_4570"/>
<dbReference type="EMBL" id="CP003245">
    <property type="protein sequence ID" value="AEX54302.1"/>
    <property type="molecule type" value="Genomic_DNA"/>
</dbReference>
<feature type="chain" id="PRO_5003562899" description="SH3 domain-containing protein" evidence="1">
    <location>
        <begin position="20"/>
        <end position="311"/>
    </location>
</feature>
<keyword evidence="2" id="KW-0614">Plasmid</keyword>
<accession>H2J155</accession>
<evidence type="ECO:0000313" key="2">
    <source>
        <dbReference type="EMBL" id="AEX54302.1"/>
    </source>
</evidence>
<name>H2J155_RAHAC</name>
<reference evidence="3" key="2">
    <citation type="submission" date="2012-01" db="EMBL/GenBank/DDBJ databases">
        <title>Complete sequence of plasmid 1 of Rahnella aquatilis CIP 78.65.</title>
        <authorList>
            <person name="Lucas S."/>
            <person name="Han J."/>
            <person name="Lapidus A."/>
            <person name="Cheng J.-F."/>
            <person name="Goodwin L."/>
            <person name="Pitluck S."/>
            <person name="Peters L."/>
            <person name="Ovchinnikova G."/>
            <person name="Held B."/>
            <person name="Detter J.C."/>
            <person name="Han C."/>
            <person name="Tapia R."/>
            <person name="Land M."/>
            <person name="Hauser L."/>
            <person name="Kyrpides N."/>
            <person name="Ivanova N."/>
            <person name="Pagani I."/>
            <person name="Sobecky P."/>
            <person name="Martinez R."/>
            <person name="Woyke T."/>
        </authorList>
    </citation>
    <scope>NUCLEOTIDE SEQUENCE [LARGE SCALE GENOMIC DNA]</scope>
    <source>
        <strain evidence="3">ATCC 33071 / DSM 4594 / JCM 1683 / NBRC 105701 / NCIMB 13365 / CIP 78.65</strain>
        <plasmid evidence="3">pRahaq201</plasmid>
    </source>
</reference>
<dbReference type="RefSeq" id="WP_014341593.1">
    <property type="nucleotide sequence ID" value="NC_016835.1"/>
</dbReference>
<dbReference type="AlphaFoldDB" id="H2J155"/>
<organism evidence="2 3">
    <name type="scientific">Rahnella aquatilis (strain ATCC 33071 / DSM 4594 / JCM 1683 / NBRC 105701 / NCIMB 13365 / CIP 78.65)</name>
    <dbReference type="NCBI Taxonomy" id="745277"/>
    <lineage>
        <taxon>Bacteria</taxon>
        <taxon>Pseudomonadati</taxon>
        <taxon>Pseudomonadota</taxon>
        <taxon>Gammaproteobacteria</taxon>
        <taxon>Enterobacterales</taxon>
        <taxon>Yersiniaceae</taxon>
        <taxon>Rahnella</taxon>
    </lineage>
</organism>
<evidence type="ECO:0008006" key="4">
    <source>
        <dbReference type="Google" id="ProtNLM"/>
    </source>
</evidence>
<evidence type="ECO:0000313" key="3">
    <source>
        <dbReference type="Proteomes" id="UP000009010"/>
    </source>
</evidence>
<dbReference type="HOGENOM" id="CLU_893922_0_0_6"/>
<proteinExistence type="predicted"/>
<geneLocation type="plasmid" evidence="2 3">
    <name>pRahaq201</name>
</geneLocation>
<dbReference type="PATRIC" id="fig|745277.3.peg.4370"/>